<proteinExistence type="predicted"/>
<dbReference type="Pfam" id="PF03704">
    <property type="entry name" value="BTAD"/>
    <property type="match status" value="1"/>
</dbReference>
<evidence type="ECO:0000313" key="2">
    <source>
        <dbReference type="EMBL" id="UTI64290.1"/>
    </source>
</evidence>
<dbReference type="EMBL" id="CP098502">
    <property type="protein sequence ID" value="UTI64290.1"/>
    <property type="molecule type" value="Genomic_DNA"/>
</dbReference>
<dbReference type="Gene3D" id="3.40.50.300">
    <property type="entry name" value="P-loop containing nucleotide triphosphate hydrolases"/>
    <property type="match status" value="1"/>
</dbReference>
<dbReference type="Proteomes" id="UP001056035">
    <property type="component" value="Chromosome"/>
</dbReference>
<sequence length="1006" mass="109402">MSFTPHRSSVASPPGSQTQTLNEWVVARPRLRRRIADLVGRFGVVWVLGSAGSGKTTAVADAVASLGPPTAWLTLDATDAAPGRLLLELERTLHEALPELPPVATQALAAKVPHIEAAGYLAAALAGRPVVVVLDEVEKLADAEPARVVLSAFVRALDPAVRVVLISRRDMSLHLGGTREVGGIGYVAERDLAFTVTEAAQVLEGLNRGDTTAEDVVEATGGWVAGVLFEAWRSADHPHGAGGEADALSGYLASEIMAQLDPAQQWFLVATSVLREVTADTAGRLGQADARELIAGLRTHHIPVWFSDDGAALRCHPRFREFLRRRLDDHGGPDARALHVAHGHLLLEDGKAADAVDAFLEGRDLDAATAAAEVAIPEVLRRGDVAVAARWLRALRPAAIEASEVLTRARLAVALEREAWARGAATADHLLQMLRARTGEDPVLEPGLAGTIGTCYLHVGRFDDVLAVVEASRPGPARDTWRFALGLDCTDRPEHYRDRPPDRGETVDGLLHRYDFMHGRFGKLLQARPAPWAAARSSRVAALSAVGRYAEALALLEEWPAIDQSPAMTRIYVELMVDLGRADEARAALERGREVALRSSPYCALLHDLLEAMVALRVDGDVATARRALDRVEEDPTASRRSRVVDQIALWRGLCGLIEEDDETAAYHLRRAVATMREWDRQRLMPTAAVYLAEAEWRLGDEAAADEAADQALAAARIQESDHLLLQALHDYPAVLSRRLDAEAEPDSPWHALGRALLIDRRSSGVEASTATHIQEFGPPAIMHGPRPVDPRLSRSFEVLAHLAAHGGGASKAQLLADLFGGQTDDKTRAYLRQALKRLRDALPSEALLAADGPDVTWTGGALTSDSVLFEEAVGQALRLHGRERLEADLRALAASERGEYFPGSSSAWIQERRDELQRTATDVRLDAAKIAFDLGELERAQAQTDLVLRDDPYRESAWRLAMRIAAAMGDDDRVISLYRRCRERLADLPTEPAASTQRLLAQLRR</sequence>
<dbReference type="Pfam" id="PF14559">
    <property type="entry name" value="TPR_19"/>
    <property type="match status" value="1"/>
</dbReference>
<reference evidence="2 3" key="1">
    <citation type="submission" date="2022-06" db="EMBL/GenBank/DDBJ databases">
        <title>Paraconexibacter antarcticus.</title>
        <authorList>
            <person name="Kim C.S."/>
        </authorList>
    </citation>
    <scope>NUCLEOTIDE SEQUENCE [LARGE SCALE GENOMIC DNA]</scope>
    <source>
        <strain evidence="2 3">02-257</strain>
    </source>
</reference>
<dbReference type="RefSeq" id="WP_254571000.1">
    <property type="nucleotide sequence ID" value="NZ_CP098502.1"/>
</dbReference>
<gene>
    <name evidence="2" type="ORF">NBH00_23485</name>
</gene>
<dbReference type="SMART" id="SM01043">
    <property type="entry name" value="BTAD"/>
    <property type="match status" value="1"/>
</dbReference>
<dbReference type="PANTHER" id="PTHR35807">
    <property type="entry name" value="TRANSCRIPTIONAL REGULATOR REDD-RELATED"/>
    <property type="match status" value="1"/>
</dbReference>
<evidence type="ECO:0000259" key="1">
    <source>
        <dbReference type="SMART" id="SM01043"/>
    </source>
</evidence>
<dbReference type="InterPro" id="IPR051677">
    <property type="entry name" value="AfsR-DnrI-RedD_regulator"/>
</dbReference>
<feature type="domain" description="Bacterial transcriptional activator" evidence="1">
    <location>
        <begin position="865"/>
        <end position="1005"/>
    </location>
</feature>
<dbReference type="InterPro" id="IPR011990">
    <property type="entry name" value="TPR-like_helical_dom_sf"/>
</dbReference>
<dbReference type="InterPro" id="IPR036388">
    <property type="entry name" value="WH-like_DNA-bd_sf"/>
</dbReference>
<organism evidence="2 3">
    <name type="scientific">Paraconexibacter antarcticus</name>
    <dbReference type="NCBI Taxonomy" id="2949664"/>
    <lineage>
        <taxon>Bacteria</taxon>
        <taxon>Bacillati</taxon>
        <taxon>Actinomycetota</taxon>
        <taxon>Thermoleophilia</taxon>
        <taxon>Solirubrobacterales</taxon>
        <taxon>Paraconexibacteraceae</taxon>
        <taxon>Paraconexibacter</taxon>
    </lineage>
</organism>
<dbReference type="SUPFAM" id="SSF52540">
    <property type="entry name" value="P-loop containing nucleoside triphosphate hydrolases"/>
    <property type="match status" value="1"/>
</dbReference>
<name>A0ABY5DUG2_9ACTN</name>
<dbReference type="InterPro" id="IPR059106">
    <property type="entry name" value="WHD_MalT"/>
</dbReference>
<dbReference type="InterPro" id="IPR027417">
    <property type="entry name" value="P-loop_NTPase"/>
</dbReference>
<accession>A0ABY5DUG2</accession>
<keyword evidence="3" id="KW-1185">Reference proteome</keyword>
<dbReference type="Pfam" id="PF25873">
    <property type="entry name" value="WHD_MalT"/>
    <property type="match status" value="1"/>
</dbReference>
<dbReference type="Gene3D" id="1.10.10.10">
    <property type="entry name" value="Winged helix-like DNA-binding domain superfamily/Winged helix DNA-binding domain"/>
    <property type="match status" value="1"/>
</dbReference>
<evidence type="ECO:0000313" key="3">
    <source>
        <dbReference type="Proteomes" id="UP001056035"/>
    </source>
</evidence>
<dbReference type="InterPro" id="IPR005158">
    <property type="entry name" value="BTAD"/>
</dbReference>
<protein>
    <recommendedName>
        <fullName evidence="1">Bacterial transcriptional activator domain-containing protein</fullName>
    </recommendedName>
</protein>
<dbReference type="Gene3D" id="1.25.40.10">
    <property type="entry name" value="Tetratricopeptide repeat domain"/>
    <property type="match status" value="2"/>
</dbReference>